<sequence>MNPVKNWLKSLSVTTVNVIVALVFFVITARITNPQFFGKVAIIQLLEVIVFTVFFFIPNAMVTREVAYAYAKNEHKAYVAKFLAIPFLAIPFLLVLLLFPTYVGLAIPYLFLYLFGAVQSSIMLGMDMFTENAITGITFLIIRWGVAIIAVLLHDIYMFIGIWTVGGVVSVSLNYIFLTRRLGGPIAPHFDFYFLGRAFRGGLPLFLSSSASFLSSQGDRVTTAYLLGSYYLGVYQFSALVASVPLTFLSSLSNVILPAASFYKALGKDERRMSSISFRVISFLTLLVIVLSVPLGEIMISHLFPEYAPGIPAFVLLFVASVLAFPIGSLTNFIIAFKRDLRPFLVLILLNASTVLFTSFLLIPRIGIIGGAISQVIVAIVSSLFTIFYALRTKVFFPTLKDYVVLSLLPLVGVYEVFIDPKWLDVVLFLALPVIFKFLGIIERSDVELIRGFLPRRLMFIYQVLRILS</sequence>
<dbReference type="RefSeq" id="WP_174632246.1">
    <property type="nucleotide sequence ID" value="NZ_CP049074.1"/>
</dbReference>
<feature type="transmembrane region" description="Helical" evidence="5">
    <location>
        <begin position="190"/>
        <end position="214"/>
    </location>
</feature>
<feature type="transmembrane region" description="Helical" evidence="5">
    <location>
        <begin position="425"/>
        <end position="442"/>
    </location>
</feature>
<feature type="transmembrane region" description="Helical" evidence="5">
    <location>
        <begin position="234"/>
        <end position="257"/>
    </location>
</feature>
<dbReference type="InterPro" id="IPR002797">
    <property type="entry name" value="Polysacc_synth"/>
</dbReference>
<feature type="transmembrane region" description="Helical" evidence="5">
    <location>
        <begin position="133"/>
        <end position="153"/>
    </location>
</feature>
<feature type="transmembrane region" description="Helical" evidence="5">
    <location>
        <begin position="403"/>
        <end position="419"/>
    </location>
</feature>
<dbReference type="Proteomes" id="UP000509301">
    <property type="component" value="Chromosome"/>
</dbReference>
<evidence type="ECO:0000313" key="6">
    <source>
        <dbReference type="EMBL" id="QKR00843.1"/>
    </source>
</evidence>
<name>A0A6N0NYG0_9CREN</name>
<reference evidence="6 7" key="1">
    <citation type="submission" date="2020-02" db="EMBL/GenBank/DDBJ databases">
        <title>Comparative genome analysis reveals the metabolism and evolution of the thermophilic archaeal genus Metallosphaera.</title>
        <authorList>
            <person name="Jiang C."/>
        </authorList>
    </citation>
    <scope>NUCLEOTIDE SEQUENCE [LARGE SCALE GENOMIC DNA]</scope>
    <source>
        <strain evidence="6 7">Ric-A</strain>
    </source>
</reference>
<evidence type="ECO:0000256" key="5">
    <source>
        <dbReference type="SAM" id="Phobius"/>
    </source>
</evidence>
<feature type="transmembrane region" description="Helical" evidence="5">
    <location>
        <begin position="369"/>
        <end position="391"/>
    </location>
</feature>
<evidence type="ECO:0000256" key="4">
    <source>
        <dbReference type="ARBA" id="ARBA00023136"/>
    </source>
</evidence>
<accession>A0A6N0NYG0</accession>
<dbReference type="GeneID" id="55642480"/>
<feature type="transmembrane region" description="Helical" evidence="5">
    <location>
        <begin position="278"/>
        <end position="304"/>
    </location>
</feature>
<dbReference type="PANTHER" id="PTHR43424:SF1">
    <property type="entry name" value="LOCUS PUTATIVE PROTEIN 1-RELATED"/>
    <property type="match status" value="1"/>
</dbReference>
<keyword evidence="3 5" id="KW-1133">Transmembrane helix</keyword>
<dbReference type="GO" id="GO:0016020">
    <property type="term" value="C:membrane"/>
    <property type="evidence" value="ECO:0007669"/>
    <property type="project" value="UniProtKB-SubCell"/>
</dbReference>
<dbReference type="KEGG" id="mten:GWK48_11015"/>
<comment type="subcellular location">
    <subcellularLocation>
        <location evidence="1">Membrane</location>
        <topology evidence="1">Multi-pass membrane protein</topology>
    </subcellularLocation>
</comment>
<dbReference type="PANTHER" id="PTHR43424">
    <property type="entry name" value="LOCUS PUTATIVE PROTEIN 1-RELATED"/>
    <property type="match status" value="1"/>
</dbReference>
<organism evidence="6 7">
    <name type="scientific">Metallosphaera tengchongensis</name>
    <dbReference type="NCBI Taxonomy" id="1532350"/>
    <lineage>
        <taxon>Archaea</taxon>
        <taxon>Thermoproteota</taxon>
        <taxon>Thermoprotei</taxon>
        <taxon>Sulfolobales</taxon>
        <taxon>Sulfolobaceae</taxon>
        <taxon>Metallosphaera</taxon>
    </lineage>
</organism>
<feature type="transmembrane region" description="Helical" evidence="5">
    <location>
        <begin position="78"/>
        <end position="99"/>
    </location>
</feature>
<feature type="transmembrane region" description="Helical" evidence="5">
    <location>
        <begin position="159"/>
        <end position="178"/>
    </location>
</feature>
<feature type="transmembrane region" description="Helical" evidence="5">
    <location>
        <begin position="105"/>
        <end position="126"/>
    </location>
</feature>
<evidence type="ECO:0000256" key="2">
    <source>
        <dbReference type="ARBA" id="ARBA00022692"/>
    </source>
</evidence>
<dbReference type="AlphaFoldDB" id="A0A6N0NYG0"/>
<gene>
    <name evidence="6" type="ORF">GWK48_11015</name>
</gene>
<keyword evidence="4 5" id="KW-0472">Membrane</keyword>
<feature type="transmembrane region" description="Helical" evidence="5">
    <location>
        <begin position="37"/>
        <end position="57"/>
    </location>
</feature>
<evidence type="ECO:0000256" key="1">
    <source>
        <dbReference type="ARBA" id="ARBA00004141"/>
    </source>
</evidence>
<evidence type="ECO:0000313" key="7">
    <source>
        <dbReference type="Proteomes" id="UP000509301"/>
    </source>
</evidence>
<feature type="transmembrane region" description="Helical" evidence="5">
    <location>
        <begin position="310"/>
        <end position="337"/>
    </location>
</feature>
<feature type="transmembrane region" description="Helical" evidence="5">
    <location>
        <begin position="12"/>
        <end position="31"/>
    </location>
</feature>
<dbReference type="Pfam" id="PF01943">
    <property type="entry name" value="Polysacc_synt"/>
    <property type="match status" value="1"/>
</dbReference>
<keyword evidence="2 5" id="KW-0812">Transmembrane</keyword>
<feature type="transmembrane region" description="Helical" evidence="5">
    <location>
        <begin position="344"/>
        <end position="363"/>
    </location>
</feature>
<proteinExistence type="predicted"/>
<dbReference type="EMBL" id="CP049074">
    <property type="protein sequence ID" value="QKR00843.1"/>
    <property type="molecule type" value="Genomic_DNA"/>
</dbReference>
<dbReference type="InterPro" id="IPR052556">
    <property type="entry name" value="PolySynth_Transporter"/>
</dbReference>
<dbReference type="OrthoDB" id="34743at2157"/>
<protein>
    <submittedName>
        <fullName evidence="6">Oligosaccharide flippase family protein</fullName>
    </submittedName>
</protein>
<keyword evidence="7" id="KW-1185">Reference proteome</keyword>
<evidence type="ECO:0000256" key="3">
    <source>
        <dbReference type="ARBA" id="ARBA00022989"/>
    </source>
</evidence>